<keyword evidence="1" id="KW-0472">Membrane</keyword>
<dbReference type="RefSeq" id="WP_205460085.1">
    <property type="nucleotide sequence ID" value="NZ_JAFHKK010000043.1"/>
</dbReference>
<dbReference type="EMBL" id="JAFHKK010000043">
    <property type="protein sequence ID" value="MBN2965525.1"/>
    <property type="molecule type" value="Genomic_DNA"/>
</dbReference>
<comment type="caution">
    <text evidence="2">The sequence shown here is derived from an EMBL/GenBank/DDBJ whole genome shotgun (WGS) entry which is preliminary data.</text>
</comment>
<proteinExistence type="predicted"/>
<organism evidence="2 3">
    <name type="scientific">Sulfurospirillum tamanense</name>
    <dbReference type="NCBI Taxonomy" id="2813362"/>
    <lineage>
        <taxon>Bacteria</taxon>
        <taxon>Pseudomonadati</taxon>
        <taxon>Campylobacterota</taxon>
        <taxon>Epsilonproteobacteria</taxon>
        <taxon>Campylobacterales</taxon>
        <taxon>Sulfurospirillaceae</taxon>
        <taxon>Sulfurospirillum</taxon>
    </lineage>
</organism>
<feature type="transmembrane region" description="Helical" evidence="1">
    <location>
        <begin position="43"/>
        <end position="64"/>
    </location>
</feature>
<evidence type="ECO:0000256" key="1">
    <source>
        <dbReference type="SAM" id="Phobius"/>
    </source>
</evidence>
<evidence type="ECO:0000313" key="3">
    <source>
        <dbReference type="Proteomes" id="UP000703590"/>
    </source>
</evidence>
<feature type="transmembrane region" description="Helical" evidence="1">
    <location>
        <begin position="80"/>
        <end position="98"/>
    </location>
</feature>
<keyword evidence="1" id="KW-0812">Transmembrane</keyword>
<accession>A0ABS2WV83</accession>
<name>A0ABS2WV83_9BACT</name>
<protein>
    <submittedName>
        <fullName evidence="2">Uncharacterized protein</fullName>
    </submittedName>
</protein>
<feature type="transmembrane region" description="Helical" evidence="1">
    <location>
        <begin position="6"/>
        <end position="22"/>
    </location>
</feature>
<gene>
    <name evidence="2" type="ORF">JWV37_12105</name>
</gene>
<reference evidence="2" key="1">
    <citation type="submission" date="2021-02" db="EMBL/GenBank/DDBJ databases">
        <title>Sulfurospirillum tamanensis sp. nov.</title>
        <authorList>
            <person name="Frolova A."/>
            <person name="Merkel A."/>
            <person name="Slobodkin A."/>
        </authorList>
    </citation>
    <scope>NUCLEOTIDE SEQUENCE</scope>
    <source>
        <strain evidence="2">T05b</strain>
    </source>
</reference>
<reference evidence="2" key="2">
    <citation type="submission" date="2021-02" db="EMBL/GenBank/DDBJ databases">
        <authorList>
            <person name="Merkel A.Y."/>
        </authorList>
    </citation>
    <scope>NUCLEOTIDE SEQUENCE</scope>
    <source>
        <strain evidence="2">T05b</strain>
    </source>
</reference>
<keyword evidence="3" id="KW-1185">Reference proteome</keyword>
<feature type="non-terminal residue" evidence="2">
    <location>
        <position position="99"/>
    </location>
</feature>
<dbReference type="Proteomes" id="UP000703590">
    <property type="component" value="Unassembled WGS sequence"/>
</dbReference>
<keyword evidence="1" id="KW-1133">Transmembrane helix</keyword>
<sequence>MLQLLGVSILFGLFVLIIFLQLKVLYKKNIIKKLCLRVNDIRIMFYISATWILLIVIYALYSWINQSDVNPIGLNEWGDFLAGFFAPLLFAWLVYGVFI</sequence>
<evidence type="ECO:0000313" key="2">
    <source>
        <dbReference type="EMBL" id="MBN2965525.1"/>
    </source>
</evidence>